<dbReference type="InterPro" id="IPR003661">
    <property type="entry name" value="HisK_dim/P_dom"/>
</dbReference>
<keyword evidence="9" id="KW-0472">Membrane</keyword>
<dbReference type="PROSITE" id="PS50109">
    <property type="entry name" value="HIS_KIN"/>
    <property type="match status" value="1"/>
</dbReference>
<keyword evidence="8" id="KW-0175">Coiled coil</keyword>
<dbReference type="SUPFAM" id="SSF158472">
    <property type="entry name" value="HAMP domain-like"/>
    <property type="match status" value="1"/>
</dbReference>
<proteinExistence type="predicted"/>
<dbReference type="InterPro" id="IPR036890">
    <property type="entry name" value="HATPase_C_sf"/>
</dbReference>
<dbReference type="AlphaFoldDB" id="A0A2U2BB40"/>
<dbReference type="CDD" id="cd00082">
    <property type="entry name" value="HisKA"/>
    <property type="match status" value="1"/>
</dbReference>
<dbReference type="OrthoDB" id="9796457at2"/>
<feature type="transmembrane region" description="Helical" evidence="9">
    <location>
        <begin position="9"/>
        <end position="31"/>
    </location>
</feature>
<evidence type="ECO:0000256" key="8">
    <source>
        <dbReference type="SAM" id="Coils"/>
    </source>
</evidence>
<dbReference type="Gene3D" id="6.10.340.10">
    <property type="match status" value="1"/>
</dbReference>
<dbReference type="PROSITE" id="PS50885">
    <property type="entry name" value="HAMP"/>
    <property type="match status" value="1"/>
</dbReference>
<evidence type="ECO:0000256" key="1">
    <source>
        <dbReference type="ARBA" id="ARBA00000085"/>
    </source>
</evidence>
<dbReference type="SUPFAM" id="SSF47384">
    <property type="entry name" value="Homodimeric domain of signal transducing histidine kinase"/>
    <property type="match status" value="1"/>
</dbReference>
<dbReference type="Pfam" id="PF00512">
    <property type="entry name" value="HisKA"/>
    <property type="match status" value="1"/>
</dbReference>
<dbReference type="CDD" id="cd12913">
    <property type="entry name" value="PDC1_MCP_like"/>
    <property type="match status" value="1"/>
</dbReference>
<dbReference type="InterPro" id="IPR003594">
    <property type="entry name" value="HATPase_dom"/>
</dbReference>
<dbReference type="EC" id="2.7.13.3" evidence="3"/>
<comment type="subcellular location">
    <subcellularLocation>
        <location evidence="2">Membrane</location>
    </subcellularLocation>
</comment>
<dbReference type="Gene3D" id="3.30.450.20">
    <property type="entry name" value="PAS domain"/>
    <property type="match status" value="1"/>
</dbReference>
<evidence type="ECO:0000256" key="7">
    <source>
        <dbReference type="ARBA" id="ARBA00023012"/>
    </source>
</evidence>
<dbReference type="SMART" id="SM00388">
    <property type="entry name" value="HisKA"/>
    <property type="match status" value="1"/>
</dbReference>
<keyword evidence="4" id="KW-0597">Phosphoprotein</keyword>
<dbReference type="Pfam" id="PF02518">
    <property type="entry name" value="HATPase_c"/>
    <property type="match status" value="1"/>
</dbReference>
<dbReference type="InterPro" id="IPR050736">
    <property type="entry name" value="Sensor_HK_Regulatory"/>
</dbReference>
<sequence length="628" mass="71281">MYGYRRKLIVLMVVLVAVAILLAGLPGIYFAQHKAQNDAVTQMRQLTQLASESIENQISETQATSKALEAALRSSFNLQEDFKDPQSLNQFKEKFIPQVSEILHLLRPMSLWIVFDSEKVPGAHTISFVDKNQNGVYSRIKEYDINQKDLQHPTMDWWTNARAKGQTWTDPYYWQKWEMELISYSRAVNIDSVFIGCLGSDIKFPELGSLLDSVHTFATGHLFLLNENREIVYASNDSPGVTLKDREAVENVVKTGNEFAFMEDGSNQWAISTERLSNNWTVAFSVSEEEFFSGVDNLIYTLMIIFALGFSVAVILAISFSNYITNPVQKLLIKFRKATNGDLSVRADIHTKDEMEELGNHFNKMMNALQKNFEELSLTQQKLRREKERAQESDGLKSSFLENLSHEIRTPLMAIVGFSELMADPASSADEREKFFSHIAYNSNQLVRFIEDTLLFSQLEKGQTPVRLSRVNIKQVLWELNEEFENRRKTEKPHLFFRTLSDSCEQSLTSDPSLLKRLIRYLLDNAFKFTDSGGITLLCQKTNHHFQISVSDSGIGISSDKTELVFKKFCKAIETNDRVYDGAGIGLTNARGLALLLEGTIELTSTPGEGTTVTVSFPLHEHEPNAYS</sequence>
<dbReference type="RefSeq" id="WP_109263320.1">
    <property type="nucleotide sequence ID" value="NZ_QEWP01000003.1"/>
</dbReference>
<dbReference type="Gene3D" id="3.30.565.10">
    <property type="entry name" value="Histidine kinase-like ATPase, C-terminal domain"/>
    <property type="match status" value="1"/>
</dbReference>
<dbReference type="GO" id="GO:0016020">
    <property type="term" value="C:membrane"/>
    <property type="evidence" value="ECO:0007669"/>
    <property type="project" value="UniProtKB-SubCell"/>
</dbReference>
<evidence type="ECO:0000256" key="6">
    <source>
        <dbReference type="ARBA" id="ARBA00022777"/>
    </source>
</evidence>
<keyword evidence="6 12" id="KW-0418">Kinase</keyword>
<evidence type="ECO:0000259" key="10">
    <source>
        <dbReference type="PROSITE" id="PS50109"/>
    </source>
</evidence>
<organism evidence="12 13">
    <name type="scientific">Marinilabilia rubra</name>
    <dbReference type="NCBI Taxonomy" id="2162893"/>
    <lineage>
        <taxon>Bacteria</taxon>
        <taxon>Pseudomonadati</taxon>
        <taxon>Bacteroidota</taxon>
        <taxon>Bacteroidia</taxon>
        <taxon>Marinilabiliales</taxon>
        <taxon>Marinilabiliaceae</taxon>
        <taxon>Marinilabilia</taxon>
    </lineage>
</organism>
<dbReference type="InterPro" id="IPR005467">
    <property type="entry name" value="His_kinase_dom"/>
</dbReference>
<dbReference type="SMART" id="SM00304">
    <property type="entry name" value="HAMP"/>
    <property type="match status" value="1"/>
</dbReference>
<dbReference type="CDD" id="cd06225">
    <property type="entry name" value="HAMP"/>
    <property type="match status" value="1"/>
</dbReference>
<keyword evidence="5" id="KW-0808">Transferase</keyword>
<comment type="catalytic activity">
    <reaction evidence="1">
        <text>ATP + protein L-histidine = ADP + protein N-phospho-L-histidine.</text>
        <dbReference type="EC" id="2.7.13.3"/>
    </reaction>
</comment>
<evidence type="ECO:0000313" key="13">
    <source>
        <dbReference type="Proteomes" id="UP000244956"/>
    </source>
</evidence>
<dbReference type="PANTHER" id="PTHR43711">
    <property type="entry name" value="TWO-COMPONENT HISTIDINE KINASE"/>
    <property type="match status" value="1"/>
</dbReference>
<feature type="domain" description="Histidine kinase" evidence="10">
    <location>
        <begin position="403"/>
        <end position="621"/>
    </location>
</feature>
<evidence type="ECO:0000259" key="11">
    <source>
        <dbReference type="PROSITE" id="PS50885"/>
    </source>
</evidence>
<dbReference type="InterPro" id="IPR003660">
    <property type="entry name" value="HAMP_dom"/>
</dbReference>
<dbReference type="Gene3D" id="1.10.287.130">
    <property type="match status" value="1"/>
</dbReference>
<reference evidence="12 13" key="1">
    <citation type="submission" date="2018-05" db="EMBL/GenBank/DDBJ databases">
        <title>Marinilabilia rubrum sp. nov., isolated from saltern sediment.</title>
        <authorList>
            <person name="Zhang R."/>
        </authorList>
    </citation>
    <scope>NUCLEOTIDE SEQUENCE [LARGE SCALE GENOMIC DNA]</scope>
    <source>
        <strain evidence="12 13">WTE16</strain>
    </source>
</reference>
<dbReference type="SMART" id="SM00387">
    <property type="entry name" value="HATPase_c"/>
    <property type="match status" value="1"/>
</dbReference>
<name>A0A2U2BB40_9BACT</name>
<dbReference type="Pfam" id="PF22673">
    <property type="entry name" value="MCP-like_PDC_1"/>
    <property type="match status" value="1"/>
</dbReference>
<keyword evidence="13" id="KW-1185">Reference proteome</keyword>
<dbReference type="EMBL" id="QEWP01000003">
    <property type="protein sequence ID" value="PWE00280.1"/>
    <property type="molecule type" value="Genomic_DNA"/>
</dbReference>
<dbReference type="Pfam" id="PF00672">
    <property type="entry name" value="HAMP"/>
    <property type="match status" value="1"/>
</dbReference>
<dbReference type="PANTHER" id="PTHR43711:SF1">
    <property type="entry name" value="HISTIDINE KINASE 1"/>
    <property type="match status" value="1"/>
</dbReference>
<comment type="caution">
    <text evidence="12">The sequence shown here is derived from an EMBL/GenBank/DDBJ whole genome shotgun (WGS) entry which is preliminary data.</text>
</comment>
<dbReference type="Proteomes" id="UP000244956">
    <property type="component" value="Unassembled WGS sequence"/>
</dbReference>
<dbReference type="PRINTS" id="PR00344">
    <property type="entry name" value="BCTRLSENSOR"/>
</dbReference>
<evidence type="ECO:0000256" key="3">
    <source>
        <dbReference type="ARBA" id="ARBA00012438"/>
    </source>
</evidence>
<keyword evidence="7" id="KW-0902">Two-component regulatory system</keyword>
<dbReference type="InterPro" id="IPR004358">
    <property type="entry name" value="Sig_transdc_His_kin-like_C"/>
</dbReference>
<keyword evidence="9" id="KW-0812">Transmembrane</keyword>
<gene>
    <name evidence="12" type="ORF">DDZ16_04885</name>
</gene>
<evidence type="ECO:0000256" key="5">
    <source>
        <dbReference type="ARBA" id="ARBA00022679"/>
    </source>
</evidence>
<evidence type="ECO:0000256" key="2">
    <source>
        <dbReference type="ARBA" id="ARBA00004370"/>
    </source>
</evidence>
<dbReference type="InterPro" id="IPR036097">
    <property type="entry name" value="HisK_dim/P_sf"/>
</dbReference>
<dbReference type="SUPFAM" id="SSF55874">
    <property type="entry name" value="ATPase domain of HSP90 chaperone/DNA topoisomerase II/histidine kinase"/>
    <property type="match status" value="1"/>
</dbReference>
<keyword evidence="9" id="KW-1133">Transmembrane helix</keyword>
<evidence type="ECO:0000313" key="12">
    <source>
        <dbReference type="EMBL" id="PWE00280.1"/>
    </source>
</evidence>
<feature type="domain" description="HAMP" evidence="11">
    <location>
        <begin position="322"/>
        <end position="374"/>
    </location>
</feature>
<dbReference type="GO" id="GO:0000155">
    <property type="term" value="F:phosphorelay sensor kinase activity"/>
    <property type="evidence" value="ECO:0007669"/>
    <property type="project" value="InterPro"/>
</dbReference>
<feature type="coiled-coil region" evidence="8">
    <location>
        <begin position="366"/>
        <end position="393"/>
    </location>
</feature>
<protein>
    <recommendedName>
        <fullName evidence="3">histidine kinase</fullName>
        <ecNumber evidence="3">2.7.13.3</ecNumber>
    </recommendedName>
</protein>
<evidence type="ECO:0000256" key="4">
    <source>
        <dbReference type="ARBA" id="ARBA00022553"/>
    </source>
</evidence>
<feature type="transmembrane region" description="Helical" evidence="9">
    <location>
        <begin position="298"/>
        <end position="324"/>
    </location>
</feature>
<evidence type="ECO:0000256" key="9">
    <source>
        <dbReference type="SAM" id="Phobius"/>
    </source>
</evidence>
<accession>A0A2U2BB40</accession>